<proteinExistence type="predicted"/>
<protein>
    <submittedName>
        <fullName evidence="1">Uncharacterized protein</fullName>
    </submittedName>
</protein>
<dbReference type="STRING" id="1469948.GCA_000732725_01609"/>
<evidence type="ECO:0000313" key="2">
    <source>
        <dbReference type="Proteomes" id="UP000295718"/>
    </source>
</evidence>
<accession>A0A4R1QS27</accession>
<dbReference type="EMBL" id="SLUO01000011">
    <property type="protein sequence ID" value="TCL56628.1"/>
    <property type="molecule type" value="Genomic_DNA"/>
</dbReference>
<evidence type="ECO:0000313" key="1">
    <source>
        <dbReference type="EMBL" id="TCL56628.1"/>
    </source>
</evidence>
<name>A0A4R1QS27_9FIRM</name>
<dbReference type="AlphaFoldDB" id="A0A4R1QS27"/>
<dbReference type="Proteomes" id="UP000295718">
    <property type="component" value="Unassembled WGS sequence"/>
</dbReference>
<organism evidence="1 2">
    <name type="scientific">Kineothrix alysoides</name>
    <dbReference type="NCBI Taxonomy" id="1469948"/>
    <lineage>
        <taxon>Bacteria</taxon>
        <taxon>Bacillati</taxon>
        <taxon>Bacillota</taxon>
        <taxon>Clostridia</taxon>
        <taxon>Lachnospirales</taxon>
        <taxon>Lachnospiraceae</taxon>
        <taxon>Kineothrix</taxon>
    </lineage>
</organism>
<keyword evidence="2" id="KW-1185">Reference proteome</keyword>
<comment type="caution">
    <text evidence="1">The sequence shown here is derived from an EMBL/GenBank/DDBJ whole genome shotgun (WGS) entry which is preliminary data.</text>
</comment>
<gene>
    <name evidence="1" type="ORF">EDD76_111122</name>
</gene>
<sequence>MIAFLTSSPGGSYIEDGIRKPCELNRMKEA</sequence>
<reference evidence="1 2" key="1">
    <citation type="submission" date="2019-03" db="EMBL/GenBank/DDBJ databases">
        <title>Genomic Encyclopedia of Type Strains, Phase IV (KMG-IV): sequencing the most valuable type-strain genomes for metagenomic binning, comparative biology and taxonomic classification.</title>
        <authorList>
            <person name="Goeker M."/>
        </authorList>
    </citation>
    <scope>NUCLEOTIDE SEQUENCE [LARGE SCALE GENOMIC DNA]</scope>
    <source>
        <strain evidence="1 2">DSM 100556</strain>
    </source>
</reference>